<keyword evidence="7" id="KW-1185">Reference proteome</keyword>
<organism evidence="6 7">
    <name type="scientific">Opisthorchis viverrini</name>
    <name type="common">Southeast Asian liver fluke</name>
    <dbReference type="NCBI Taxonomy" id="6198"/>
    <lineage>
        <taxon>Eukaryota</taxon>
        <taxon>Metazoa</taxon>
        <taxon>Spiralia</taxon>
        <taxon>Lophotrochozoa</taxon>
        <taxon>Platyhelminthes</taxon>
        <taxon>Trematoda</taxon>
        <taxon>Digenea</taxon>
        <taxon>Opisthorchiida</taxon>
        <taxon>Opisthorchiata</taxon>
        <taxon>Opisthorchiidae</taxon>
        <taxon>Opisthorchis</taxon>
    </lineage>
</organism>
<protein>
    <recommendedName>
        <fullName evidence="8">AGC-kinase C-terminal domain-containing protein</fullName>
    </recommendedName>
</protein>
<sequence>MILSEIRGSIIRMRGTERMEELQYKFTPFFTAEAKDLVRNLLQADLTRRFGNLKNGTNDIKQHKWFSSVNWVATFKREFYTTRIGDTLRPISGCNLISCKYAKSLEHPGSRKAITIDSDISIGKWNKDRLSHSESIGRNLAVIMSGLVTVYKVGLLNYYHYYFPLPAHMGTAIFATDNSHSLRKGRQSCGIFYFVISHTFSTKSTFGIAEMMGYFSRLPS</sequence>
<evidence type="ECO:0000256" key="2">
    <source>
        <dbReference type="ARBA" id="ARBA00022679"/>
    </source>
</evidence>
<keyword evidence="3" id="KW-0547">Nucleotide-binding</keyword>
<evidence type="ECO:0000256" key="1">
    <source>
        <dbReference type="ARBA" id="ARBA00022527"/>
    </source>
</evidence>
<evidence type="ECO:0000256" key="5">
    <source>
        <dbReference type="ARBA" id="ARBA00022840"/>
    </source>
</evidence>
<dbReference type="InterPro" id="IPR011009">
    <property type="entry name" value="Kinase-like_dom_sf"/>
</dbReference>
<dbReference type="PANTHER" id="PTHR24353">
    <property type="entry name" value="CYCLIC NUCLEOTIDE-DEPENDENT PROTEIN KINASE"/>
    <property type="match status" value="1"/>
</dbReference>
<evidence type="ECO:0000256" key="4">
    <source>
        <dbReference type="ARBA" id="ARBA00022777"/>
    </source>
</evidence>
<reference evidence="6 7" key="1">
    <citation type="submission" date="2015-03" db="EMBL/GenBank/DDBJ databases">
        <title>Draft genome of the nematode, Opisthorchis viverrini.</title>
        <authorList>
            <person name="Mitreva M."/>
        </authorList>
    </citation>
    <scope>NUCLEOTIDE SEQUENCE [LARGE SCALE GENOMIC DNA]</scope>
    <source>
        <strain evidence="6">Khon Kaen</strain>
    </source>
</reference>
<dbReference type="PANTHER" id="PTHR24353:SF152">
    <property type="entry name" value="UT01108P-RELATED"/>
    <property type="match status" value="1"/>
</dbReference>
<keyword evidence="4" id="KW-0418">Kinase</keyword>
<gene>
    <name evidence="6" type="ORF">X801_03400</name>
</gene>
<dbReference type="GO" id="GO:0005634">
    <property type="term" value="C:nucleus"/>
    <property type="evidence" value="ECO:0007669"/>
    <property type="project" value="TreeGrafter"/>
</dbReference>
<name>A0A1S8X1X5_OPIVI</name>
<keyword evidence="1" id="KW-0723">Serine/threonine-protein kinase</keyword>
<dbReference type="AlphaFoldDB" id="A0A1S8X1X5"/>
<dbReference type="GO" id="GO:0004691">
    <property type="term" value="F:cAMP-dependent protein kinase activity"/>
    <property type="evidence" value="ECO:0007669"/>
    <property type="project" value="TreeGrafter"/>
</dbReference>
<dbReference type="GO" id="GO:0005952">
    <property type="term" value="C:cAMP-dependent protein kinase complex"/>
    <property type="evidence" value="ECO:0007669"/>
    <property type="project" value="TreeGrafter"/>
</dbReference>
<evidence type="ECO:0008006" key="8">
    <source>
        <dbReference type="Google" id="ProtNLM"/>
    </source>
</evidence>
<dbReference type="GO" id="GO:0005524">
    <property type="term" value="F:ATP binding"/>
    <property type="evidence" value="ECO:0007669"/>
    <property type="project" value="UniProtKB-KW"/>
</dbReference>
<evidence type="ECO:0000256" key="3">
    <source>
        <dbReference type="ARBA" id="ARBA00022741"/>
    </source>
</evidence>
<dbReference type="GO" id="GO:0005829">
    <property type="term" value="C:cytosol"/>
    <property type="evidence" value="ECO:0007669"/>
    <property type="project" value="TreeGrafter"/>
</dbReference>
<evidence type="ECO:0000313" key="6">
    <source>
        <dbReference type="EMBL" id="OON20715.1"/>
    </source>
</evidence>
<evidence type="ECO:0000313" key="7">
    <source>
        <dbReference type="Proteomes" id="UP000243686"/>
    </source>
</evidence>
<dbReference type="SUPFAM" id="SSF56112">
    <property type="entry name" value="Protein kinase-like (PK-like)"/>
    <property type="match status" value="1"/>
</dbReference>
<dbReference type="EMBL" id="KV892485">
    <property type="protein sequence ID" value="OON20715.1"/>
    <property type="molecule type" value="Genomic_DNA"/>
</dbReference>
<accession>A0A1S8X1X5</accession>
<dbReference type="Gene3D" id="1.10.510.10">
    <property type="entry name" value="Transferase(Phosphotransferase) domain 1"/>
    <property type="match status" value="1"/>
</dbReference>
<dbReference type="Proteomes" id="UP000243686">
    <property type="component" value="Unassembled WGS sequence"/>
</dbReference>
<keyword evidence="5" id="KW-0067">ATP-binding</keyword>
<proteinExistence type="predicted"/>
<keyword evidence="2" id="KW-0808">Transferase</keyword>